<protein>
    <recommendedName>
        <fullName evidence="3">histidine kinase</fullName>
        <ecNumber evidence="3">2.7.13.3</ecNumber>
    </recommendedName>
</protein>
<dbReference type="InterPro" id="IPR003660">
    <property type="entry name" value="HAMP_dom"/>
</dbReference>
<dbReference type="CDD" id="cd00075">
    <property type="entry name" value="HATPase"/>
    <property type="match status" value="1"/>
</dbReference>
<dbReference type="HOGENOM" id="CLU_000445_89_3_11"/>
<evidence type="ECO:0000313" key="13">
    <source>
        <dbReference type="EMBL" id="AGZ44415.1"/>
    </source>
</evidence>
<feature type="transmembrane region" description="Helical" evidence="10">
    <location>
        <begin position="61"/>
        <end position="84"/>
    </location>
</feature>
<dbReference type="Gene3D" id="6.10.340.10">
    <property type="match status" value="1"/>
</dbReference>
<evidence type="ECO:0000259" key="12">
    <source>
        <dbReference type="PROSITE" id="PS50885"/>
    </source>
</evidence>
<dbReference type="RefSeq" id="WP_023560750.1">
    <property type="nucleotide sequence ID" value="NC_022657.1"/>
</dbReference>
<evidence type="ECO:0000256" key="7">
    <source>
        <dbReference type="ARBA" id="ARBA00022777"/>
    </source>
</evidence>
<dbReference type="Gene3D" id="1.10.287.130">
    <property type="match status" value="1"/>
</dbReference>
<dbReference type="PATRIC" id="fig|1246995.3.peg.6230"/>
<dbReference type="PANTHER" id="PTHR45436:SF5">
    <property type="entry name" value="SENSOR HISTIDINE KINASE TRCS"/>
    <property type="match status" value="1"/>
</dbReference>
<dbReference type="GO" id="GO:0000155">
    <property type="term" value="F:phosphorelay sensor kinase activity"/>
    <property type="evidence" value="ECO:0007669"/>
    <property type="project" value="InterPro"/>
</dbReference>
<dbReference type="InterPro" id="IPR003661">
    <property type="entry name" value="HisK_dim/P_dom"/>
</dbReference>
<dbReference type="InterPro" id="IPR003594">
    <property type="entry name" value="HATPase_dom"/>
</dbReference>
<evidence type="ECO:0000256" key="9">
    <source>
        <dbReference type="ARBA" id="ARBA00023012"/>
    </source>
</evidence>
<dbReference type="AlphaFoldDB" id="U5W8U3"/>
<evidence type="ECO:0000256" key="10">
    <source>
        <dbReference type="SAM" id="Phobius"/>
    </source>
</evidence>
<evidence type="ECO:0000256" key="3">
    <source>
        <dbReference type="ARBA" id="ARBA00012438"/>
    </source>
</evidence>
<sequence>MTARRRLRTQLTLLYAVPFLVSGALLLTIPILQTRQTAPVGTVLPAEPVRVADAGDHVSRLVAVSGLGLAIMGLVSLILGWVIAGRFLHPLRTMTATARDISASNLHRRLGHTGRNDEFTELAATLDDLFARLEASFTSQRNFVANASHELRTPLTAERTLLQVALADPNATVDGLRTVCRDVLDLGVAQERLVDALLTLASSEQGLEHRTPFDLADLAAEVTASRAAEARRRGLTLTTELAPAPASGDPSLVVSLIANLVDNALRHNTSQGHLAVTTTTYDGFSRLTVSNTGAVIPPAEVDRLYEAFQRLSPQRLHAGAGHGLGLAIVRAIAAAHSATITTTPHLEGGLTIEIRFPAERP</sequence>
<dbReference type="SUPFAM" id="SSF55874">
    <property type="entry name" value="ATPase domain of HSP90 chaperone/DNA topoisomerase II/histidine kinase"/>
    <property type="match status" value="1"/>
</dbReference>
<dbReference type="Pfam" id="PF02518">
    <property type="entry name" value="HATPase_c"/>
    <property type="match status" value="1"/>
</dbReference>
<comment type="catalytic activity">
    <reaction evidence="1">
        <text>ATP + protein L-histidine = ADP + protein N-phospho-L-histidine.</text>
        <dbReference type="EC" id="2.7.13.3"/>
    </reaction>
</comment>
<dbReference type="InterPro" id="IPR036890">
    <property type="entry name" value="HATPase_C_sf"/>
</dbReference>
<keyword evidence="8 10" id="KW-1133">Transmembrane helix</keyword>
<evidence type="ECO:0000256" key="4">
    <source>
        <dbReference type="ARBA" id="ARBA00022553"/>
    </source>
</evidence>
<feature type="domain" description="HAMP" evidence="12">
    <location>
        <begin position="85"/>
        <end position="138"/>
    </location>
</feature>
<dbReference type="PANTHER" id="PTHR45436">
    <property type="entry name" value="SENSOR HISTIDINE KINASE YKOH"/>
    <property type="match status" value="1"/>
</dbReference>
<evidence type="ECO:0000256" key="5">
    <source>
        <dbReference type="ARBA" id="ARBA00022679"/>
    </source>
</evidence>
<dbReference type="Pfam" id="PF00512">
    <property type="entry name" value="HisKA"/>
    <property type="match status" value="1"/>
</dbReference>
<dbReference type="PROSITE" id="PS50109">
    <property type="entry name" value="HIS_KIN"/>
    <property type="match status" value="1"/>
</dbReference>
<organism evidence="13 14">
    <name type="scientific">Actinoplanes friuliensis DSM 7358</name>
    <dbReference type="NCBI Taxonomy" id="1246995"/>
    <lineage>
        <taxon>Bacteria</taxon>
        <taxon>Bacillati</taxon>
        <taxon>Actinomycetota</taxon>
        <taxon>Actinomycetes</taxon>
        <taxon>Micromonosporales</taxon>
        <taxon>Micromonosporaceae</taxon>
        <taxon>Actinoplanes</taxon>
    </lineage>
</organism>
<dbReference type="STRING" id="1246995.AFR_30775"/>
<keyword evidence="5" id="KW-0808">Transferase</keyword>
<dbReference type="PROSITE" id="PS50885">
    <property type="entry name" value="HAMP"/>
    <property type="match status" value="1"/>
</dbReference>
<keyword evidence="6 10" id="KW-0812">Transmembrane</keyword>
<dbReference type="KEGG" id="afs:AFR_30775"/>
<dbReference type="Pfam" id="PF00672">
    <property type="entry name" value="HAMP"/>
    <property type="match status" value="1"/>
</dbReference>
<dbReference type="Gene3D" id="3.30.565.10">
    <property type="entry name" value="Histidine kinase-like ATPase, C-terminal domain"/>
    <property type="match status" value="1"/>
</dbReference>
<accession>U5W8U3</accession>
<evidence type="ECO:0000313" key="14">
    <source>
        <dbReference type="Proteomes" id="UP000017746"/>
    </source>
</evidence>
<name>U5W8U3_9ACTN</name>
<dbReference type="SMART" id="SM00387">
    <property type="entry name" value="HATPase_c"/>
    <property type="match status" value="1"/>
</dbReference>
<keyword evidence="10" id="KW-0472">Membrane</keyword>
<dbReference type="SUPFAM" id="SSF158472">
    <property type="entry name" value="HAMP domain-like"/>
    <property type="match status" value="1"/>
</dbReference>
<dbReference type="CDD" id="cd00082">
    <property type="entry name" value="HisKA"/>
    <property type="match status" value="1"/>
</dbReference>
<dbReference type="InterPro" id="IPR050428">
    <property type="entry name" value="TCS_sensor_his_kinase"/>
</dbReference>
<dbReference type="GO" id="GO:0005886">
    <property type="term" value="C:plasma membrane"/>
    <property type="evidence" value="ECO:0007669"/>
    <property type="project" value="UniProtKB-SubCell"/>
</dbReference>
<feature type="transmembrane region" description="Helical" evidence="10">
    <location>
        <begin position="12"/>
        <end position="32"/>
    </location>
</feature>
<evidence type="ECO:0000256" key="1">
    <source>
        <dbReference type="ARBA" id="ARBA00000085"/>
    </source>
</evidence>
<dbReference type="eggNOG" id="COG0642">
    <property type="taxonomic scope" value="Bacteria"/>
</dbReference>
<dbReference type="Proteomes" id="UP000017746">
    <property type="component" value="Chromosome"/>
</dbReference>
<keyword evidence="14" id="KW-1185">Reference proteome</keyword>
<evidence type="ECO:0000256" key="6">
    <source>
        <dbReference type="ARBA" id="ARBA00022692"/>
    </source>
</evidence>
<feature type="domain" description="Histidine kinase" evidence="11">
    <location>
        <begin position="146"/>
        <end position="360"/>
    </location>
</feature>
<dbReference type="OrthoDB" id="9786919at2"/>
<evidence type="ECO:0000256" key="2">
    <source>
        <dbReference type="ARBA" id="ARBA00004236"/>
    </source>
</evidence>
<gene>
    <name evidence="13" type="ORF">AFR_30775</name>
</gene>
<dbReference type="SMART" id="SM00388">
    <property type="entry name" value="HisKA"/>
    <property type="match status" value="1"/>
</dbReference>
<keyword evidence="7 13" id="KW-0418">Kinase</keyword>
<dbReference type="EC" id="2.7.13.3" evidence="3"/>
<keyword evidence="9" id="KW-0902">Two-component regulatory system</keyword>
<dbReference type="InterPro" id="IPR005467">
    <property type="entry name" value="His_kinase_dom"/>
</dbReference>
<reference evidence="13 14" key="1">
    <citation type="journal article" date="2014" name="J. Biotechnol.">
        <title>Complete genome sequence of the actinobacterium Actinoplanes friuliensis HAG 010964, producer of the lipopeptide antibiotic friulimycin.</title>
        <authorList>
            <person name="Ruckert C."/>
            <person name="Szczepanowski R."/>
            <person name="Albersmeier A."/>
            <person name="Goesmann A."/>
            <person name="Fischer N."/>
            <person name="Steinkamper A."/>
            <person name="Puhler A."/>
            <person name="Biener R."/>
            <person name="Schwartz D."/>
            <person name="Kalinowski J."/>
        </authorList>
    </citation>
    <scope>NUCLEOTIDE SEQUENCE [LARGE SCALE GENOMIC DNA]</scope>
    <source>
        <strain evidence="13 14">DSM 7358</strain>
    </source>
</reference>
<dbReference type="EMBL" id="CP006272">
    <property type="protein sequence ID" value="AGZ44415.1"/>
    <property type="molecule type" value="Genomic_DNA"/>
</dbReference>
<evidence type="ECO:0000256" key="8">
    <source>
        <dbReference type="ARBA" id="ARBA00022989"/>
    </source>
</evidence>
<dbReference type="SUPFAM" id="SSF47384">
    <property type="entry name" value="Homodimeric domain of signal transducing histidine kinase"/>
    <property type="match status" value="1"/>
</dbReference>
<comment type="subcellular location">
    <subcellularLocation>
        <location evidence="2">Cell membrane</location>
    </subcellularLocation>
</comment>
<keyword evidence="4" id="KW-0597">Phosphoprotein</keyword>
<dbReference type="InterPro" id="IPR036097">
    <property type="entry name" value="HisK_dim/P_sf"/>
</dbReference>
<evidence type="ECO:0000259" key="11">
    <source>
        <dbReference type="PROSITE" id="PS50109"/>
    </source>
</evidence>
<dbReference type="CDD" id="cd06225">
    <property type="entry name" value="HAMP"/>
    <property type="match status" value="1"/>
</dbReference>
<proteinExistence type="predicted"/>
<dbReference type="SMART" id="SM00304">
    <property type="entry name" value="HAMP"/>
    <property type="match status" value="1"/>
</dbReference>